<reference evidence="7" key="2">
    <citation type="journal article" date="2022" name="Microbiol. Resour. Announc.">
        <title>Metagenome Sequencing to Explore Phylogenomics of Terrestrial Cyanobacteria.</title>
        <authorList>
            <person name="Ward R.D."/>
            <person name="Stajich J.E."/>
            <person name="Johansen J.R."/>
            <person name="Huntemann M."/>
            <person name="Clum A."/>
            <person name="Foster B."/>
            <person name="Foster B."/>
            <person name="Roux S."/>
            <person name="Palaniappan K."/>
            <person name="Varghese N."/>
            <person name="Mukherjee S."/>
            <person name="Reddy T.B.K."/>
            <person name="Daum C."/>
            <person name="Copeland A."/>
            <person name="Chen I.A."/>
            <person name="Ivanova N.N."/>
            <person name="Kyrpides N.C."/>
            <person name="Shapiro N."/>
            <person name="Eloe-Fadrosh E.A."/>
            <person name="Pietrasiak N."/>
        </authorList>
    </citation>
    <scope>NUCLEOTIDE SEQUENCE</scope>
    <source>
        <strain evidence="7">GSE-NOS-MK-12-04C</strain>
    </source>
</reference>
<dbReference type="AlphaFoldDB" id="A0A951URI1"/>
<dbReference type="PANTHER" id="PTHR13748:SF62">
    <property type="entry name" value="COBW DOMAIN-CONTAINING PROTEIN"/>
    <property type="match status" value="1"/>
</dbReference>
<name>A0A951URI1_9CYAN</name>
<dbReference type="InterPro" id="IPR036627">
    <property type="entry name" value="CobW-likC_sf"/>
</dbReference>
<feature type="domain" description="CobW C-terminal" evidence="6">
    <location>
        <begin position="228"/>
        <end position="322"/>
    </location>
</feature>
<evidence type="ECO:0000256" key="4">
    <source>
        <dbReference type="ARBA" id="ARBA00034320"/>
    </source>
</evidence>
<keyword evidence="3" id="KW-0143">Chaperone</keyword>
<dbReference type="Gene3D" id="3.40.50.300">
    <property type="entry name" value="P-loop containing nucleotide triphosphate hydrolases"/>
    <property type="match status" value="1"/>
</dbReference>
<comment type="caution">
    <text evidence="7">The sequence shown here is derived from an EMBL/GenBank/DDBJ whole genome shotgun (WGS) entry which is preliminary data.</text>
</comment>
<accession>A0A951URI1</accession>
<dbReference type="PANTHER" id="PTHR13748">
    <property type="entry name" value="COBW-RELATED"/>
    <property type="match status" value="1"/>
</dbReference>
<dbReference type="GO" id="GO:0005737">
    <property type="term" value="C:cytoplasm"/>
    <property type="evidence" value="ECO:0007669"/>
    <property type="project" value="TreeGrafter"/>
</dbReference>
<dbReference type="Proteomes" id="UP000729701">
    <property type="component" value="Unassembled WGS sequence"/>
</dbReference>
<dbReference type="Pfam" id="PF07683">
    <property type="entry name" value="CobW_C"/>
    <property type="match status" value="1"/>
</dbReference>
<evidence type="ECO:0000256" key="2">
    <source>
        <dbReference type="ARBA" id="ARBA00022801"/>
    </source>
</evidence>
<dbReference type="EMBL" id="JAHHGZ010000004">
    <property type="protein sequence ID" value="MBW4666717.1"/>
    <property type="molecule type" value="Genomic_DNA"/>
</dbReference>
<gene>
    <name evidence="7" type="ORF">KME60_04555</name>
</gene>
<dbReference type="SUPFAM" id="SSF52540">
    <property type="entry name" value="P-loop containing nucleoside triphosphate hydrolases"/>
    <property type="match status" value="1"/>
</dbReference>
<evidence type="ECO:0000256" key="5">
    <source>
        <dbReference type="ARBA" id="ARBA00049117"/>
    </source>
</evidence>
<proteinExistence type="inferred from homology"/>
<evidence type="ECO:0000256" key="3">
    <source>
        <dbReference type="ARBA" id="ARBA00023186"/>
    </source>
</evidence>
<comment type="similarity">
    <text evidence="4">Belongs to the SIMIBI class G3E GTPase family. ZNG1 subfamily.</text>
</comment>
<evidence type="ECO:0000259" key="6">
    <source>
        <dbReference type="SMART" id="SM00833"/>
    </source>
</evidence>
<protein>
    <submittedName>
        <fullName evidence="7">GTP-binding protein</fullName>
    </submittedName>
</protein>
<evidence type="ECO:0000313" key="8">
    <source>
        <dbReference type="Proteomes" id="UP000729701"/>
    </source>
</evidence>
<evidence type="ECO:0000256" key="1">
    <source>
        <dbReference type="ARBA" id="ARBA00022741"/>
    </source>
</evidence>
<dbReference type="InterPro" id="IPR011629">
    <property type="entry name" value="CobW-like_C"/>
</dbReference>
<dbReference type="SUPFAM" id="SSF90002">
    <property type="entry name" value="Hypothetical protein YjiA, C-terminal domain"/>
    <property type="match status" value="1"/>
</dbReference>
<dbReference type="InterPro" id="IPR051316">
    <property type="entry name" value="Zinc-reg_GTPase_activator"/>
</dbReference>
<evidence type="ECO:0000313" key="7">
    <source>
        <dbReference type="EMBL" id="MBW4666717.1"/>
    </source>
</evidence>
<keyword evidence="2" id="KW-0378">Hydrolase</keyword>
<dbReference type="InterPro" id="IPR027417">
    <property type="entry name" value="P-loop_NTPase"/>
</dbReference>
<dbReference type="Pfam" id="PF02492">
    <property type="entry name" value="cobW"/>
    <property type="match status" value="1"/>
</dbReference>
<reference evidence="7" key="1">
    <citation type="submission" date="2021-05" db="EMBL/GenBank/DDBJ databases">
        <authorList>
            <person name="Pietrasiak N."/>
            <person name="Ward R."/>
            <person name="Stajich J.E."/>
            <person name="Kurbessoian T."/>
        </authorList>
    </citation>
    <scope>NUCLEOTIDE SEQUENCE</scope>
    <source>
        <strain evidence="7">GSE-NOS-MK-12-04C</strain>
    </source>
</reference>
<dbReference type="GO" id="GO:0000166">
    <property type="term" value="F:nucleotide binding"/>
    <property type="evidence" value="ECO:0007669"/>
    <property type="project" value="UniProtKB-KW"/>
</dbReference>
<dbReference type="InterPro" id="IPR003495">
    <property type="entry name" value="CobW/HypB/UreG_nucleotide-bd"/>
</dbReference>
<keyword evidence="1" id="KW-0547">Nucleotide-binding</keyword>
<dbReference type="SMART" id="SM00833">
    <property type="entry name" value="CobW_C"/>
    <property type="match status" value="1"/>
</dbReference>
<dbReference type="CDD" id="cd03112">
    <property type="entry name" value="CobW-like"/>
    <property type="match status" value="1"/>
</dbReference>
<dbReference type="Gene3D" id="3.30.1220.10">
    <property type="entry name" value="CobW-like, C-terminal domain"/>
    <property type="match status" value="1"/>
</dbReference>
<dbReference type="GO" id="GO:0016787">
    <property type="term" value="F:hydrolase activity"/>
    <property type="evidence" value="ECO:0007669"/>
    <property type="project" value="UniProtKB-KW"/>
</dbReference>
<organism evidence="7 8">
    <name type="scientific">Cyanomargarita calcarea GSE-NOS-MK-12-04C</name>
    <dbReference type="NCBI Taxonomy" id="2839659"/>
    <lineage>
        <taxon>Bacteria</taxon>
        <taxon>Bacillati</taxon>
        <taxon>Cyanobacteriota</taxon>
        <taxon>Cyanophyceae</taxon>
        <taxon>Nostocales</taxon>
        <taxon>Cyanomargaritaceae</taxon>
        <taxon>Cyanomargarita</taxon>
    </lineage>
</organism>
<comment type="catalytic activity">
    <reaction evidence="5">
        <text>GTP + H2O = GDP + phosphate + H(+)</text>
        <dbReference type="Rhea" id="RHEA:19669"/>
        <dbReference type="ChEBI" id="CHEBI:15377"/>
        <dbReference type="ChEBI" id="CHEBI:15378"/>
        <dbReference type="ChEBI" id="CHEBI:37565"/>
        <dbReference type="ChEBI" id="CHEBI:43474"/>
        <dbReference type="ChEBI" id="CHEBI:58189"/>
    </reaction>
    <physiologicalReaction direction="left-to-right" evidence="5">
        <dbReference type="Rhea" id="RHEA:19670"/>
    </physiologicalReaction>
</comment>
<sequence length="323" mass="36368">MMSVATPNTIPVTVLTGYLGAGKTTLLNHILTYEHGKKVAVIVNEFGEVGIDNQLVIDADEEIFEMNNGCICCTVRGDLIRIIGNLMKRRDKFDHLVIETTGLADPAPVIQTFFVDEDMQDMLELDAVVTVVDAKHIWQHWEADEAQEQIAFADVILLNKTDLVAPDVLDELEKRIRSMNAMAKIHRTQNSELGMDALLGVKAFDLERALEIDPDFLGEDAHVHDESVYSVAFVEEGELDGEKLNAWLSKLLQTQGPDIFRMKGILNINGENDRFVFQGVHMIFDGKPDRPWKETETRNNQLVFIGRNLDEAKLREDFLACMA</sequence>